<evidence type="ECO:0000256" key="2">
    <source>
        <dbReference type="SAM" id="Phobius"/>
    </source>
</evidence>
<comment type="caution">
    <text evidence="3">The sequence shown here is derived from an EMBL/GenBank/DDBJ whole genome shotgun (WGS) entry which is preliminary data.</text>
</comment>
<evidence type="ECO:0008006" key="5">
    <source>
        <dbReference type="Google" id="ProtNLM"/>
    </source>
</evidence>
<organism evidence="3 4">
    <name type="scientific">Bifidobacterium leontopitheci</name>
    <dbReference type="NCBI Taxonomy" id="2650774"/>
    <lineage>
        <taxon>Bacteria</taxon>
        <taxon>Bacillati</taxon>
        <taxon>Actinomycetota</taxon>
        <taxon>Actinomycetes</taxon>
        <taxon>Bifidobacteriales</taxon>
        <taxon>Bifidobacteriaceae</taxon>
        <taxon>Bifidobacterium</taxon>
    </lineage>
</organism>
<keyword evidence="4" id="KW-1185">Reference proteome</keyword>
<dbReference type="Pfam" id="PF11377">
    <property type="entry name" value="DUF3180"/>
    <property type="match status" value="1"/>
</dbReference>
<feature type="transmembrane region" description="Helical" evidence="2">
    <location>
        <begin position="82"/>
        <end position="103"/>
    </location>
</feature>
<evidence type="ECO:0000313" key="4">
    <source>
        <dbReference type="Proteomes" id="UP000441772"/>
    </source>
</evidence>
<dbReference type="RefSeq" id="WP_152234309.1">
    <property type="nucleotide sequence ID" value="NZ_JBHSKZ010000019.1"/>
</dbReference>
<protein>
    <recommendedName>
        <fullName evidence="5">DUF3180 domain-containing protein</fullName>
    </recommendedName>
</protein>
<keyword evidence="2" id="KW-1133">Transmembrane helix</keyword>
<evidence type="ECO:0000256" key="1">
    <source>
        <dbReference type="SAM" id="MobiDB-lite"/>
    </source>
</evidence>
<dbReference type="EMBL" id="WBVT01000010">
    <property type="protein sequence ID" value="KAB7790594.1"/>
    <property type="molecule type" value="Genomic_DNA"/>
</dbReference>
<dbReference type="AlphaFoldDB" id="A0A6I1GG30"/>
<feature type="region of interest" description="Disordered" evidence="1">
    <location>
        <begin position="156"/>
        <end position="179"/>
    </location>
</feature>
<gene>
    <name evidence="3" type="ORF">F7D09_0963</name>
</gene>
<accession>A0A6I1GG30</accession>
<keyword evidence="2" id="KW-0812">Transmembrane</keyword>
<keyword evidence="2" id="KW-0472">Membrane</keyword>
<feature type="transmembrane region" description="Helical" evidence="2">
    <location>
        <begin position="123"/>
        <end position="143"/>
    </location>
</feature>
<dbReference type="InterPro" id="IPR021517">
    <property type="entry name" value="DUF3180"/>
</dbReference>
<feature type="compositionally biased region" description="Basic and acidic residues" evidence="1">
    <location>
        <begin position="157"/>
        <end position="166"/>
    </location>
</feature>
<dbReference type="Proteomes" id="UP000441772">
    <property type="component" value="Unassembled WGS sequence"/>
</dbReference>
<evidence type="ECO:0000313" key="3">
    <source>
        <dbReference type="EMBL" id="KAB7790594.1"/>
    </source>
</evidence>
<name>A0A6I1GG30_9BIFI</name>
<proteinExistence type="predicted"/>
<feature type="transmembrane region" description="Helical" evidence="2">
    <location>
        <begin position="41"/>
        <end position="61"/>
    </location>
</feature>
<sequence length="179" mass="19318">MRMHRTPWWQYVIALLLGLLAGAGLAKISESSGVSLIGAPWFVSLLLLALGIMVLVMALQVHQYATTDPAKRARLKPLNPDMAVTTLMLAKALGLAGAALAGWYGGQILMILEHLEADYFAQTAIQCGIAAVICLIDMAIGIVGEWLCQLPPMEGPENPKMKEAQRRRAMASATAKTRH</sequence>
<reference evidence="3 4" key="1">
    <citation type="submission" date="2019-09" db="EMBL/GenBank/DDBJ databases">
        <title>Characterization of the phylogenetic diversity of two novel species belonging to the genus Bifidobacterium: Bifidobacterium cebidarum sp. nov. and Bifidobacterium leontopitheci sp. nov.</title>
        <authorList>
            <person name="Lugli G.A."/>
            <person name="Duranti S."/>
            <person name="Milani C."/>
            <person name="Turroni F."/>
            <person name="Ventura M."/>
        </authorList>
    </citation>
    <scope>NUCLEOTIDE SEQUENCE [LARGE SCALE GENOMIC DNA]</scope>
    <source>
        <strain evidence="3 4">LMG 31471</strain>
    </source>
</reference>